<name>A0A378HYV6_9GAMM</name>
<evidence type="ECO:0000313" key="2">
    <source>
        <dbReference type="Proteomes" id="UP000254968"/>
    </source>
</evidence>
<gene>
    <name evidence="1" type="ORF">NCTC13315_00464</name>
</gene>
<protein>
    <submittedName>
        <fullName evidence="1">Uncharacterized protein</fullName>
    </submittedName>
</protein>
<keyword evidence="2" id="KW-1185">Reference proteome</keyword>
<dbReference type="RefSeq" id="WP_115301729.1">
    <property type="nucleotide sequence ID" value="NZ_CAAAHO010000006.1"/>
</dbReference>
<dbReference type="EMBL" id="UGNV01000001">
    <property type="protein sequence ID" value="STX27942.1"/>
    <property type="molecule type" value="Genomic_DNA"/>
</dbReference>
<dbReference type="AlphaFoldDB" id="A0A378HYV6"/>
<reference evidence="1 2" key="1">
    <citation type="submission" date="2018-06" db="EMBL/GenBank/DDBJ databases">
        <authorList>
            <consortium name="Pathogen Informatics"/>
            <person name="Doyle S."/>
        </authorList>
    </citation>
    <scope>NUCLEOTIDE SEQUENCE [LARGE SCALE GENOMIC DNA]</scope>
    <source>
        <strain evidence="1 2">NCTC13315</strain>
    </source>
</reference>
<sequence>MPSIILKNYVTYDSQTREFYASELWLKLIALLDEQQSKVFMETYKNKIPLQVMVDYTQKNFLRKENQRWAFENYNDFSAKKKQDLTILLNDYNQIEAQSFPKQADLVLLLGTSTVNICKRLFYLFDAITKEGVNVGEVLISGNTEPYDKFMDTLKAVMQLHPEYFREGLSEKDIPSSITMHETMCFVIENLRWPENKKPLLIKQALAHPSNTNHEAEAAVNYFPTFVSKMKNKTANLLFKLPSIPSVVTLSHQPFLDRQGITVTGAFKKNLSEEVPIEIAGPGLQTYPSLNDLPASTMSSAQIVDNLTRTLYEIKQNLSHLFKEQVKEKEEQAIEQPSVSLM</sequence>
<organism evidence="1 2">
    <name type="scientific">Legionella beliardensis</name>
    <dbReference type="NCBI Taxonomy" id="91822"/>
    <lineage>
        <taxon>Bacteria</taxon>
        <taxon>Pseudomonadati</taxon>
        <taxon>Pseudomonadota</taxon>
        <taxon>Gammaproteobacteria</taxon>
        <taxon>Legionellales</taxon>
        <taxon>Legionellaceae</taxon>
        <taxon>Legionella</taxon>
    </lineage>
</organism>
<dbReference type="Proteomes" id="UP000254968">
    <property type="component" value="Unassembled WGS sequence"/>
</dbReference>
<proteinExistence type="predicted"/>
<accession>A0A378HYV6</accession>
<evidence type="ECO:0000313" key="1">
    <source>
        <dbReference type="EMBL" id="STX27942.1"/>
    </source>
</evidence>